<organism evidence="2 3">
    <name type="scientific">Thalassotalea algicola</name>
    <dbReference type="NCBI Taxonomy" id="2716224"/>
    <lineage>
        <taxon>Bacteria</taxon>
        <taxon>Pseudomonadati</taxon>
        <taxon>Pseudomonadota</taxon>
        <taxon>Gammaproteobacteria</taxon>
        <taxon>Alteromonadales</taxon>
        <taxon>Colwelliaceae</taxon>
        <taxon>Thalassotalea</taxon>
    </lineage>
</organism>
<feature type="region of interest" description="Disordered" evidence="1">
    <location>
        <begin position="56"/>
        <end position="78"/>
    </location>
</feature>
<keyword evidence="3" id="KW-1185">Reference proteome</keyword>
<feature type="compositionally biased region" description="Basic and acidic residues" evidence="1">
    <location>
        <begin position="56"/>
        <end position="65"/>
    </location>
</feature>
<sequence length="78" mass="8494">MKNLAFIVTILLTAGCTKNELTHHITHPTVSSNNPIDAAIYVGVALIIGELSEPCSHGHPDDQLKCKKSRKNNSKDKD</sequence>
<protein>
    <recommendedName>
        <fullName evidence="4">Lipoprotein</fullName>
    </recommendedName>
</protein>
<reference evidence="2 3" key="1">
    <citation type="submission" date="2020-04" db="EMBL/GenBank/DDBJ databases">
        <title>Thalassotalea sp. M1531, isolated from the surface of marine red alga.</title>
        <authorList>
            <person name="Pang L."/>
            <person name="Lu D.-C."/>
        </authorList>
    </citation>
    <scope>NUCLEOTIDE SEQUENCE [LARGE SCALE GENOMIC DNA]</scope>
    <source>
        <strain evidence="2 3">M1531</strain>
    </source>
</reference>
<dbReference type="Proteomes" id="UP000568664">
    <property type="component" value="Unassembled WGS sequence"/>
</dbReference>
<dbReference type="PROSITE" id="PS51257">
    <property type="entry name" value="PROKAR_LIPOPROTEIN"/>
    <property type="match status" value="1"/>
</dbReference>
<evidence type="ECO:0000313" key="2">
    <source>
        <dbReference type="EMBL" id="NMP30050.1"/>
    </source>
</evidence>
<dbReference type="RefSeq" id="WP_169073399.1">
    <property type="nucleotide sequence ID" value="NZ_JABBXH010000001.1"/>
</dbReference>
<evidence type="ECO:0008006" key="4">
    <source>
        <dbReference type="Google" id="ProtNLM"/>
    </source>
</evidence>
<gene>
    <name evidence="2" type="ORF">HII17_00625</name>
</gene>
<comment type="caution">
    <text evidence="2">The sequence shown here is derived from an EMBL/GenBank/DDBJ whole genome shotgun (WGS) entry which is preliminary data.</text>
</comment>
<proteinExistence type="predicted"/>
<accession>A0A7Y0Q6K1</accession>
<dbReference type="AlphaFoldDB" id="A0A7Y0Q6K1"/>
<dbReference type="EMBL" id="JABBXH010000001">
    <property type="protein sequence ID" value="NMP30050.1"/>
    <property type="molecule type" value="Genomic_DNA"/>
</dbReference>
<evidence type="ECO:0000313" key="3">
    <source>
        <dbReference type="Proteomes" id="UP000568664"/>
    </source>
</evidence>
<name>A0A7Y0Q6K1_9GAMM</name>
<evidence type="ECO:0000256" key="1">
    <source>
        <dbReference type="SAM" id="MobiDB-lite"/>
    </source>
</evidence>